<proteinExistence type="predicted"/>
<dbReference type="PANTHER" id="PTHR30222:SF2">
    <property type="entry name" value="ABC TRANSPORTER SUBSTRATE-BINDING PROTEIN"/>
    <property type="match status" value="1"/>
</dbReference>
<name>A0A429XCS9_SIMTE</name>
<sequence length="355" mass="39574">MLKKVLIMGAMTTIISIAAACGNSSSEKSSGGKDKTDTLVIADWGGAITEAREDSIFEPFEKEFGVKIQVESPTDYGKYKTMVESGNVTWDVANVGSMWAAQAIKQDMFEPIDYDIVSKDGLFPNMANEYYVGAEMFSTAIAYNTEAFPDGNHPKTWEEFWDIEKFPGVRALSKRPYDTIEAALLADGVKPENLYPLDIDRAFKSLDKLKSRTEIVWWEAGAQPAELLSSGTVAATSAWSGRITAAKKDGAPVDIEYNQALLNSEAWSIPKGSKNKELAMKFINFATRAEPQSAFSESIDYSPINEKAIELLPSDVKERLGQAPEIADKQVRVNEEYWAEHFEEINQRFQEWLLK</sequence>
<evidence type="ECO:0000256" key="1">
    <source>
        <dbReference type="ARBA" id="ARBA00022729"/>
    </source>
</evidence>
<dbReference type="EMBL" id="QYTW02000002">
    <property type="protein sequence ID" value="RST61230.1"/>
    <property type="molecule type" value="Genomic_DNA"/>
</dbReference>
<keyword evidence="1 2" id="KW-0732">Signal</keyword>
<dbReference type="PANTHER" id="PTHR30222">
    <property type="entry name" value="SPERMIDINE/PUTRESCINE-BINDING PERIPLASMIC PROTEIN"/>
    <property type="match status" value="1"/>
</dbReference>
<dbReference type="PROSITE" id="PS51257">
    <property type="entry name" value="PROKAR_LIPOPROTEIN"/>
    <property type="match status" value="1"/>
</dbReference>
<comment type="caution">
    <text evidence="3">The sequence shown here is derived from an EMBL/GenBank/DDBJ whole genome shotgun (WGS) entry which is preliminary data.</text>
</comment>
<dbReference type="SUPFAM" id="SSF53850">
    <property type="entry name" value="Periplasmic binding protein-like II"/>
    <property type="match status" value="1"/>
</dbReference>
<dbReference type="RefSeq" id="WP_120114867.1">
    <property type="nucleotide sequence ID" value="NZ_QYTW02000002.1"/>
</dbReference>
<feature type="signal peptide" evidence="2">
    <location>
        <begin position="1"/>
        <end position="20"/>
    </location>
</feature>
<dbReference type="Proteomes" id="UP000287296">
    <property type="component" value="Unassembled WGS sequence"/>
</dbReference>
<dbReference type="AlphaFoldDB" id="A0A429XCS9"/>
<reference evidence="3 4" key="1">
    <citation type="submission" date="2018-12" db="EMBL/GenBank/DDBJ databases">
        <authorList>
            <person name="Sun L."/>
            <person name="Chen Z."/>
        </authorList>
    </citation>
    <scope>NUCLEOTIDE SEQUENCE [LARGE SCALE GENOMIC DNA]</scope>
    <source>
        <strain evidence="3 4">LMG 29736</strain>
    </source>
</reference>
<dbReference type="OrthoDB" id="9769319at2"/>
<evidence type="ECO:0000313" key="3">
    <source>
        <dbReference type="EMBL" id="RST61230.1"/>
    </source>
</evidence>
<evidence type="ECO:0000313" key="4">
    <source>
        <dbReference type="Proteomes" id="UP000287296"/>
    </source>
</evidence>
<evidence type="ECO:0000256" key="2">
    <source>
        <dbReference type="SAM" id="SignalP"/>
    </source>
</evidence>
<feature type="chain" id="PRO_5018997864" evidence="2">
    <location>
        <begin position="21"/>
        <end position="355"/>
    </location>
</feature>
<dbReference type="Gene3D" id="3.40.190.10">
    <property type="entry name" value="Periplasmic binding protein-like II"/>
    <property type="match status" value="2"/>
</dbReference>
<protein>
    <submittedName>
        <fullName evidence="3">ABC transporter substrate-binding protein</fullName>
    </submittedName>
</protein>
<dbReference type="CDD" id="cd13589">
    <property type="entry name" value="PBP2_polyamine_RpCGA009"/>
    <property type="match status" value="1"/>
</dbReference>
<dbReference type="InterPro" id="IPR006059">
    <property type="entry name" value="SBP"/>
</dbReference>
<dbReference type="Pfam" id="PF13416">
    <property type="entry name" value="SBP_bac_8"/>
    <property type="match status" value="1"/>
</dbReference>
<organism evidence="3 4">
    <name type="scientific">Siminovitchia terrae</name>
    <name type="common">Bacillus terrae</name>
    <dbReference type="NCBI Taxonomy" id="1914933"/>
    <lineage>
        <taxon>Bacteria</taxon>
        <taxon>Bacillati</taxon>
        <taxon>Bacillota</taxon>
        <taxon>Bacilli</taxon>
        <taxon>Bacillales</taxon>
        <taxon>Bacillaceae</taxon>
        <taxon>Siminovitchia</taxon>
    </lineage>
</organism>
<accession>A0A429XCS9</accession>
<gene>
    <name evidence="3" type="ORF">D5F11_004075</name>
</gene>